<feature type="binding site" evidence="10">
    <location>
        <begin position="8"/>
        <end position="14"/>
    </location>
    <ligand>
        <name>NAD(+)</name>
        <dbReference type="ChEBI" id="CHEBI:57540"/>
    </ligand>
</feature>
<comment type="subunit">
    <text evidence="2">Homodimer.</text>
</comment>
<feature type="binding site" evidence="9">
    <location>
        <position position="118"/>
    </location>
    <ligand>
        <name>substrate</name>
    </ligand>
</feature>
<dbReference type="Proteomes" id="UP000001640">
    <property type="component" value="Chromosome 1"/>
</dbReference>
<dbReference type="PROSITE" id="PS00068">
    <property type="entry name" value="MDH"/>
    <property type="match status" value="1"/>
</dbReference>
<evidence type="ECO:0000259" key="13">
    <source>
        <dbReference type="Pfam" id="PF00056"/>
    </source>
</evidence>
<keyword evidence="4 12" id="KW-0816">Tricarboxylic acid cycle</keyword>
<evidence type="ECO:0000256" key="6">
    <source>
        <dbReference type="ARBA" id="ARBA00023027"/>
    </source>
</evidence>
<evidence type="ECO:0000256" key="9">
    <source>
        <dbReference type="PIRSR" id="PIRSR000102-2"/>
    </source>
</evidence>
<keyword evidence="6 10" id="KW-0520">NAD</keyword>
<organism evidence="15 16">
    <name type="scientific">Naumovozyma castellii</name>
    <name type="common">Yeast</name>
    <name type="synonym">Saccharomyces castellii</name>
    <dbReference type="NCBI Taxonomy" id="27288"/>
    <lineage>
        <taxon>Eukaryota</taxon>
        <taxon>Fungi</taxon>
        <taxon>Dikarya</taxon>
        <taxon>Ascomycota</taxon>
        <taxon>Saccharomycotina</taxon>
        <taxon>Saccharomycetes</taxon>
        <taxon>Saccharomycetales</taxon>
        <taxon>Saccharomycetaceae</taxon>
        <taxon>Naumovozyma</taxon>
    </lineage>
</organism>
<feature type="binding site" evidence="9">
    <location>
        <position position="152"/>
    </location>
    <ligand>
        <name>substrate</name>
    </ligand>
</feature>
<dbReference type="GO" id="GO:0030060">
    <property type="term" value="F:L-malate dehydrogenase (NAD+) activity"/>
    <property type="evidence" value="ECO:0007669"/>
    <property type="project" value="UniProtKB-EC"/>
</dbReference>
<dbReference type="FunCoup" id="G0V668">
    <property type="interactions" value="249"/>
</dbReference>
<dbReference type="SUPFAM" id="SSF56327">
    <property type="entry name" value="LDH C-terminal domain-like"/>
    <property type="match status" value="1"/>
</dbReference>
<evidence type="ECO:0000259" key="14">
    <source>
        <dbReference type="Pfam" id="PF02866"/>
    </source>
</evidence>
<reference key="2">
    <citation type="submission" date="2011-08" db="EMBL/GenBank/DDBJ databases">
        <title>Genome sequence of Naumovozyma castellii.</title>
        <authorList>
            <person name="Gordon J.L."/>
            <person name="Armisen D."/>
            <person name="Proux-Wera E."/>
            <person name="OhEigeartaigh S.S."/>
            <person name="Byrne K.P."/>
            <person name="Wolfe K.H."/>
        </authorList>
    </citation>
    <scope>NUCLEOTIDE SEQUENCE</scope>
    <source>
        <strain>Type strain:CBS 4309</strain>
    </source>
</reference>
<evidence type="ECO:0000313" key="16">
    <source>
        <dbReference type="Proteomes" id="UP000001640"/>
    </source>
</evidence>
<dbReference type="InterPro" id="IPR015955">
    <property type="entry name" value="Lactate_DH/Glyco_Ohase_4_C"/>
</dbReference>
<feature type="domain" description="Lactate/malate dehydrogenase C-terminal" evidence="14">
    <location>
        <begin position="146"/>
        <end position="337"/>
    </location>
</feature>
<keyword evidence="5 11" id="KW-0560">Oxidoreductase</keyword>
<gene>
    <name evidence="15" type="primary">NCAS0A04020</name>
    <name evidence="15" type="ordered locus">NCAS_0A04020</name>
</gene>
<name>G0V668_NAUCA</name>
<dbReference type="eggNOG" id="KOG1494">
    <property type="taxonomic scope" value="Eukaryota"/>
</dbReference>
<dbReference type="CDD" id="cd01337">
    <property type="entry name" value="MDH_glyoxysomal_mitochondrial"/>
    <property type="match status" value="1"/>
</dbReference>
<dbReference type="InterPro" id="IPR010097">
    <property type="entry name" value="Malate_DH_type1"/>
</dbReference>
<dbReference type="GO" id="GO:0006099">
    <property type="term" value="P:tricarboxylic acid cycle"/>
    <property type="evidence" value="ECO:0007669"/>
    <property type="project" value="UniProtKB-KW"/>
</dbReference>
<evidence type="ECO:0000256" key="7">
    <source>
        <dbReference type="ARBA" id="ARBA00048313"/>
    </source>
</evidence>
<dbReference type="Gene3D" id="3.90.110.10">
    <property type="entry name" value="Lactate dehydrogenase/glycoside hydrolase, family 4, C-terminal"/>
    <property type="match status" value="1"/>
</dbReference>
<accession>G0V668</accession>
<dbReference type="InterPro" id="IPR022383">
    <property type="entry name" value="Lactate/malate_DH_C"/>
</dbReference>
<dbReference type="Gene3D" id="3.40.50.720">
    <property type="entry name" value="NAD(P)-binding Rossmann-like Domain"/>
    <property type="match status" value="1"/>
</dbReference>
<dbReference type="GO" id="GO:0006635">
    <property type="term" value="P:fatty acid beta-oxidation"/>
    <property type="evidence" value="ECO:0007669"/>
    <property type="project" value="EnsemblFungi"/>
</dbReference>
<dbReference type="FunFam" id="3.40.50.720:FF:000013">
    <property type="entry name" value="Malate dehydrogenase"/>
    <property type="match status" value="1"/>
</dbReference>
<evidence type="ECO:0000256" key="2">
    <source>
        <dbReference type="ARBA" id="ARBA00011738"/>
    </source>
</evidence>
<comment type="catalytic activity">
    <reaction evidence="7 12">
        <text>(S)-malate + NAD(+) = oxaloacetate + NADH + H(+)</text>
        <dbReference type="Rhea" id="RHEA:21432"/>
        <dbReference type="ChEBI" id="CHEBI:15378"/>
        <dbReference type="ChEBI" id="CHEBI:15589"/>
        <dbReference type="ChEBI" id="CHEBI:16452"/>
        <dbReference type="ChEBI" id="CHEBI:57540"/>
        <dbReference type="ChEBI" id="CHEBI:57945"/>
        <dbReference type="EC" id="1.1.1.37"/>
    </reaction>
</comment>
<dbReference type="InterPro" id="IPR001236">
    <property type="entry name" value="Lactate/malate_DH_N"/>
</dbReference>
<dbReference type="PIRSF" id="PIRSF000102">
    <property type="entry name" value="Lac_mal_DH"/>
    <property type="match status" value="1"/>
</dbReference>
<protein>
    <recommendedName>
        <fullName evidence="3 12">Malate dehydrogenase</fullName>
        <ecNumber evidence="3 12">1.1.1.37</ecNumber>
    </recommendedName>
</protein>
<dbReference type="GeneID" id="96900445"/>
<dbReference type="InterPro" id="IPR001557">
    <property type="entry name" value="L-lactate/malate_DH"/>
</dbReference>
<dbReference type="InterPro" id="IPR001252">
    <property type="entry name" value="Malate_DH_AS"/>
</dbReference>
<feature type="binding site" evidence="10">
    <location>
        <position position="238"/>
    </location>
    <ligand>
        <name>NAD(+)</name>
        <dbReference type="ChEBI" id="CHEBI:57540"/>
    </ligand>
</feature>
<feature type="binding site" evidence="10">
    <location>
        <position position="93"/>
    </location>
    <ligand>
        <name>NAD(+)</name>
        <dbReference type="ChEBI" id="CHEBI:57540"/>
    </ligand>
</feature>
<dbReference type="GO" id="GO:0006735">
    <property type="term" value="P:NADH regeneration"/>
    <property type="evidence" value="ECO:0007669"/>
    <property type="project" value="EnsemblFungi"/>
</dbReference>
<evidence type="ECO:0000256" key="3">
    <source>
        <dbReference type="ARBA" id="ARBA00012995"/>
    </source>
</evidence>
<dbReference type="FunFam" id="3.90.110.10:FF:000009">
    <property type="entry name" value="Malate dehydrogenase"/>
    <property type="match status" value="1"/>
</dbReference>
<dbReference type="InParanoid" id="G0V668"/>
<dbReference type="RefSeq" id="XP_003673347.1">
    <property type="nucleotide sequence ID" value="XM_003673299.1"/>
</dbReference>
<dbReference type="NCBIfam" id="TIGR01772">
    <property type="entry name" value="MDH_euk_gproteo"/>
    <property type="match status" value="1"/>
</dbReference>
<dbReference type="SUPFAM" id="SSF51735">
    <property type="entry name" value="NAD(P)-binding Rossmann-fold domains"/>
    <property type="match status" value="1"/>
</dbReference>
<feature type="binding site" evidence="10">
    <location>
        <position position="34"/>
    </location>
    <ligand>
        <name>NAD(+)</name>
        <dbReference type="ChEBI" id="CHEBI:57540"/>
    </ligand>
</feature>
<feature type="binding site" evidence="9">
    <location>
        <position position="86"/>
    </location>
    <ligand>
        <name>substrate</name>
    </ligand>
</feature>
<reference evidence="15 16" key="1">
    <citation type="journal article" date="2011" name="Proc. Natl. Acad. Sci. U.S.A.">
        <title>Evolutionary erosion of yeast sex chromosomes by mating-type switching accidents.</title>
        <authorList>
            <person name="Gordon J.L."/>
            <person name="Armisen D."/>
            <person name="Proux-Wera E."/>
            <person name="Oheigeartaigh S.S."/>
            <person name="Byrne K.P."/>
            <person name="Wolfe K.H."/>
        </authorList>
    </citation>
    <scope>NUCLEOTIDE SEQUENCE [LARGE SCALE GENOMIC DNA]</scope>
    <source>
        <strain evidence="16">ATCC 76901 / BCRC 22586 / CBS 4309 / NBRC 1992 / NRRL Y-12630</strain>
    </source>
</reference>
<dbReference type="EMBL" id="HE576752">
    <property type="protein sequence ID" value="CCC66960.1"/>
    <property type="molecule type" value="Genomic_DNA"/>
</dbReference>
<dbReference type="OMA" id="FQAGKVM"/>
<sequence length="343" mass="36825">MVKVTILGASGGVGQPLSLLLKLNKHITELALYDIKPVEGISKDLSHINTNSECTGFKDSEIGEALHGSDIVLIPAGVPRRPGMSRDDLFKINAKIVKSLVGATGKFAPDARILIISNPVNSMVPIAVETLKMMGKFQAGKVMGVTMLDLVRAETFLVDFLGLQDSSKKKGLDKGAMDKNITVIGGHSGNTIVPLFLNREFSDALGSQHYGEFIHRVQFGGDEIVKAKNGEGSATLSMALAGYKFTEEILKSIVHEKSQVATIPAFVYLPGVLNGKKVQDKLGKDLEYFALPVNLTNGCVTSVDDKILDHLSSKETQLVKVAVSELIVNIEKGKKFVLGAAKL</sequence>
<evidence type="ECO:0000256" key="8">
    <source>
        <dbReference type="PIRSR" id="PIRSR000102-1"/>
    </source>
</evidence>
<dbReference type="PANTHER" id="PTHR11540">
    <property type="entry name" value="MALATE AND LACTATE DEHYDROGENASE"/>
    <property type="match status" value="1"/>
</dbReference>
<feature type="binding site" evidence="10">
    <location>
        <begin position="116"/>
        <end position="118"/>
    </location>
    <ligand>
        <name>NAD(+)</name>
        <dbReference type="ChEBI" id="CHEBI:57540"/>
    </ligand>
</feature>
<proteinExistence type="inferred from homology"/>
<feature type="domain" description="Lactate/malate dehydrogenase N-terminal" evidence="13">
    <location>
        <begin position="2"/>
        <end position="144"/>
    </location>
</feature>
<dbReference type="GO" id="GO:0005782">
    <property type="term" value="C:peroxisomal matrix"/>
    <property type="evidence" value="ECO:0007669"/>
    <property type="project" value="EnsemblFungi"/>
</dbReference>
<dbReference type="STRING" id="1064592.G0V668"/>
<keyword evidence="16" id="KW-1185">Reference proteome</keyword>
<evidence type="ECO:0000256" key="12">
    <source>
        <dbReference type="RuleBase" id="RU003405"/>
    </source>
</evidence>
<dbReference type="Pfam" id="PF02866">
    <property type="entry name" value="Ldh_1_C"/>
    <property type="match status" value="1"/>
</dbReference>
<dbReference type="GO" id="GO:0005739">
    <property type="term" value="C:mitochondrion"/>
    <property type="evidence" value="ECO:0007669"/>
    <property type="project" value="TreeGrafter"/>
</dbReference>
<dbReference type="EC" id="1.1.1.37" evidence="3 12"/>
<evidence type="ECO:0000256" key="11">
    <source>
        <dbReference type="RuleBase" id="RU003369"/>
    </source>
</evidence>
<dbReference type="HOGENOM" id="CLU_047181_1_1_1"/>
<dbReference type="Pfam" id="PF00056">
    <property type="entry name" value="Ldh_1_N"/>
    <property type="match status" value="1"/>
</dbReference>
<dbReference type="GO" id="GO:0003729">
    <property type="term" value="F:mRNA binding"/>
    <property type="evidence" value="ECO:0007669"/>
    <property type="project" value="EnsemblFungi"/>
</dbReference>
<dbReference type="PANTHER" id="PTHR11540:SF72">
    <property type="entry name" value="MALATE DEHYDROGENASE, PEROXISOMAL"/>
    <property type="match status" value="1"/>
</dbReference>
<dbReference type="GO" id="GO:0006108">
    <property type="term" value="P:malate metabolic process"/>
    <property type="evidence" value="ECO:0007669"/>
    <property type="project" value="InterPro"/>
</dbReference>
<evidence type="ECO:0000313" key="15">
    <source>
        <dbReference type="EMBL" id="CCC66960.1"/>
    </source>
</evidence>
<feature type="active site" description="Proton acceptor" evidence="8">
    <location>
        <position position="187"/>
    </location>
</feature>
<feature type="binding site" evidence="9">
    <location>
        <position position="80"/>
    </location>
    <ligand>
        <name>substrate</name>
    </ligand>
</feature>
<evidence type="ECO:0000256" key="10">
    <source>
        <dbReference type="PIRSR" id="PIRSR000102-3"/>
    </source>
</evidence>
<evidence type="ECO:0000256" key="5">
    <source>
        <dbReference type="ARBA" id="ARBA00023002"/>
    </source>
</evidence>
<comment type="similarity">
    <text evidence="1">Belongs to the LDH/MDH superfamily. MDH type 1 family.</text>
</comment>
<dbReference type="AlphaFoldDB" id="G0V668"/>
<evidence type="ECO:0000256" key="1">
    <source>
        <dbReference type="ARBA" id="ARBA00008824"/>
    </source>
</evidence>
<dbReference type="OrthoDB" id="4069699at2759"/>
<evidence type="ECO:0000256" key="4">
    <source>
        <dbReference type="ARBA" id="ARBA00022532"/>
    </source>
</evidence>
<dbReference type="KEGG" id="ncs:NCAS_0A04020"/>
<dbReference type="InterPro" id="IPR036291">
    <property type="entry name" value="NAD(P)-bd_dom_sf"/>
</dbReference>